<accession>A0ABQ7TB34</accession>
<keyword evidence="3" id="KW-1185">Reference proteome</keyword>
<organism evidence="2 3">
    <name type="scientific">Phrynosoma platyrhinos</name>
    <name type="common">Desert horned lizard</name>
    <dbReference type="NCBI Taxonomy" id="52577"/>
    <lineage>
        <taxon>Eukaryota</taxon>
        <taxon>Metazoa</taxon>
        <taxon>Chordata</taxon>
        <taxon>Craniata</taxon>
        <taxon>Vertebrata</taxon>
        <taxon>Euteleostomi</taxon>
        <taxon>Lepidosauria</taxon>
        <taxon>Squamata</taxon>
        <taxon>Bifurcata</taxon>
        <taxon>Unidentata</taxon>
        <taxon>Episquamata</taxon>
        <taxon>Toxicofera</taxon>
        <taxon>Iguania</taxon>
        <taxon>Phrynosomatidae</taxon>
        <taxon>Phrynosomatinae</taxon>
        <taxon>Phrynosoma</taxon>
    </lineage>
</organism>
<evidence type="ECO:0000313" key="3">
    <source>
        <dbReference type="Proteomes" id="UP000826234"/>
    </source>
</evidence>
<evidence type="ECO:0000256" key="1">
    <source>
        <dbReference type="SAM" id="MobiDB-lite"/>
    </source>
</evidence>
<gene>
    <name evidence="2" type="ORF">JD844_002200</name>
</gene>
<name>A0ABQ7TB34_PHRPL</name>
<reference evidence="2 3" key="1">
    <citation type="journal article" date="2022" name="Gigascience">
        <title>A chromosome-level genome assembly and annotation of the desert horned lizard, Phrynosoma platyrhinos, provides insight into chromosomal rearrangements among reptiles.</title>
        <authorList>
            <person name="Koochekian N."/>
            <person name="Ascanio A."/>
            <person name="Farleigh K."/>
            <person name="Card D.C."/>
            <person name="Schield D.R."/>
            <person name="Castoe T.A."/>
            <person name="Jezkova T."/>
        </authorList>
    </citation>
    <scope>NUCLEOTIDE SEQUENCE [LARGE SCALE GENOMIC DNA]</scope>
    <source>
        <strain evidence="2">NK-2021</strain>
    </source>
</reference>
<dbReference type="Proteomes" id="UP000826234">
    <property type="component" value="Unassembled WGS sequence"/>
</dbReference>
<feature type="compositionally biased region" description="Basic and acidic residues" evidence="1">
    <location>
        <begin position="77"/>
        <end position="88"/>
    </location>
</feature>
<protein>
    <recommendedName>
        <fullName evidence="4">MHC class I antigen</fullName>
    </recommendedName>
</protein>
<comment type="caution">
    <text evidence="2">The sequence shown here is derived from an EMBL/GenBank/DDBJ whole genome shotgun (WGS) entry which is preliminary data.</text>
</comment>
<evidence type="ECO:0008006" key="4">
    <source>
        <dbReference type="Google" id="ProtNLM"/>
    </source>
</evidence>
<proteinExistence type="predicted"/>
<sequence>MGVSATRKGASKYFILFIWYGLVSENINNLCDSMADQHKDFNMTDDHLVSQARWNQTGEPFQVGDRKELLPQGGIQKDGDTQFKKNGEKLSVGMEPASVNGLRKG</sequence>
<evidence type="ECO:0000313" key="2">
    <source>
        <dbReference type="EMBL" id="KAH0626907.1"/>
    </source>
</evidence>
<dbReference type="EMBL" id="JAIPUX010000521">
    <property type="protein sequence ID" value="KAH0626907.1"/>
    <property type="molecule type" value="Genomic_DNA"/>
</dbReference>
<feature type="region of interest" description="Disordered" evidence="1">
    <location>
        <begin position="71"/>
        <end position="105"/>
    </location>
</feature>